<organism evidence="3 4">
    <name type="scientific">Lysobacter soli</name>
    <dbReference type="NCBI Taxonomy" id="453783"/>
    <lineage>
        <taxon>Bacteria</taxon>
        <taxon>Pseudomonadati</taxon>
        <taxon>Pseudomonadota</taxon>
        <taxon>Gammaproteobacteria</taxon>
        <taxon>Lysobacterales</taxon>
        <taxon>Lysobacteraceae</taxon>
        <taxon>Lysobacter</taxon>
    </lineage>
</organism>
<dbReference type="AlphaFoldDB" id="A0A3D8VDQ2"/>
<dbReference type="EMBL" id="QTJR01000005">
    <property type="protein sequence ID" value="RDY67379.1"/>
    <property type="molecule type" value="Genomic_DNA"/>
</dbReference>
<feature type="signal peptide" evidence="1">
    <location>
        <begin position="1"/>
        <end position="22"/>
    </location>
</feature>
<dbReference type="SUPFAM" id="SSF54427">
    <property type="entry name" value="NTF2-like"/>
    <property type="match status" value="1"/>
</dbReference>
<evidence type="ECO:0000313" key="4">
    <source>
        <dbReference type="Proteomes" id="UP000256829"/>
    </source>
</evidence>
<name>A0A3D8VDQ2_9GAMM</name>
<dbReference type="Proteomes" id="UP000256829">
    <property type="component" value="Unassembled WGS sequence"/>
</dbReference>
<dbReference type="Gene3D" id="3.10.450.50">
    <property type="match status" value="1"/>
</dbReference>
<keyword evidence="4" id="KW-1185">Reference proteome</keyword>
<proteinExistence type="predicted"/>
<accession>A0A3D8VDQ2</accession>
<dbReference type="Pfam" id="PF14534">
    <property type="entry name" value="DUF4440"/>
    <property type="match status" value="1"/>
</dbReference>
<feature type="domain" description="DUF4440" evidence="2">
    <location>
        <begin position="36"/>
        <end position="149"/>
    </location>
</feature>
<keyword evidence="1" id="KW-0732">Signal</keyword>
<gene>
    <name evidence="3" type="ORF">DX912_08865</name>
</gene>
<evidence type="ECO:0000259" key="2">
    <source>
        <dbReference type="Pfam" id="PF14534"/>
    </source>
</evidence>
<evidence type="ECO:0000256" key="1">
    <source>
        <dbReference type="SAM" id="SignalP"/>
    </source>
</evidence>
<dbReference type="InterPro" id="IPR032710">
    <property type="entry name" value="NTF2-like_dom_sf"/>
</dbReference>
<protein>
    <submittedName>
        <fullName evidence="3">DUF4440 domain-containing protein</fullName>
    </submittedName>
</protein>
<dbReference type="InterPro" id="IPR027843">
    <property type="entry name" value="DUF4440"/>
</dbReference>
<reference evidence="3 4" key="1">
    <citation type="submission" date="2018-08" db="EMBL/GenBank/DDBJ databases">
        <title>Lysobacter soli KCTC 22011, whole genome shotgun sequence.</title>
        <authorList>
            <person name="Zhang X."/>
            <person name="Feng G."/>
            <person name="Zhu H."/>
        </authorList>
    </citation>
    <scope>NUCLEOTIDE SEQUENCE [LARGE SCALE GENOMIC DNA]</scope>
    <source>
        <strain evidence="3 4">KCTC 22011</strain>
    </source>
</reference>
<comment type="caution">
    <text evidence="3">The sequence shown here is derived from an EMBL/GenBank/DDBJ whole genome shotgun (WGS) entry which is preliminary data.</text>
</comment>
<feature type="chain" id="PRO_5017543907" evidence="1">
    <location>
        <begin position="23"/>
        <end position="161"/>
    </location>
</feature>
<evidence type="ECO:0000313" key="3">
    <source>
        <dbReference type="EMBL" id="RDY67379.1"/>
    </source>
</evidence>
<sequence length="161" mass="17807">MKKFMSAVAVLAAMAGPGAALAQDDQSQQAALTRTVAALDTAVFDAFNTCSKPVQLEKHASFFAPDVEFYHDAGGVTWSRREMIENTQKYVCGHFRRELVPGTLKVFPISNYGAIEQGTHRFCQFDTGKCNGIAEFVIVWENRDGAWRITRVLSYGHRANG</sequence>
<dbReference type="RefSeq" id="WP_115842146.1">
    <property type="nucleotide sequence ID" value="NZ_QTJR01000005.1"/>
</dbReference>